<dbReference type="NCBIfam" id="NF007019">
    <property type="entry name" value="PRK09484.1"/>
    <property type="match status" value="1"/>
</dbReference>
<comment type="function">
    <text evidence="11">Catalyzes the hydrolysis of 3-deoxy-D-manno-octulosonate 8-phosphate (KDO 8-P) to 3-deoxy-D-manno-octulosonate (KDO) and inorganic phosphate.</text>
</comment>
<feature type="binding site" evidence="13">
    <location>
        <position position="17"/>
    </location>
    <ligand>
        <name>Mg(2+)</name>
        <dbReference type="ChEBI" id="CHEBI:18420"/>
    </ligand>
</feature>
<dbReference type="GO" id="GO:0008781">
    <property type="term" value="F:N-acylneuraminate cytidylyltransferase activity"/>
    <property type="evidence" value="ECO:0007669"/>
    <property type="project" value="TreeGrafter"/>
</dbReference>
<feature type="binding site" evidence="12">
    <location>
        <position position="19"/>
    </location>
    <ligand>
        <name>substrate</name>
    </ligand>
</feature>
<organism evidence="14">
    <name type="scientific">uncultured Thiotrichaceae bacterium</name>
    <dbReference type="NCBI Taxonomy" id="298394"/>
    <lineage>
        <taxon>Bacteria</taxon>
        <taxon>Pseudomonadati</taxon>
        <taxon>Pseudomonadota</taxon>
        <taxon>Gammaproteobacteria</taxon>
        <taxon>Thiotrichales</taxon>
        <taxon>Thiotrichaceae</taxon>
        <taxon>environmental samples</taxon>
    </lineage>
</organism>
<dbReference type="SUPFAM" id="SSF56784">
    <property type="entry name" value="HAD-like"/>
    <property type="match status" value="1"/>
</dbReference>
<dbReference type="InterPro" id="IPR010023">
    <property type="entry name" value="KdsC_fam"/>
</dbReference>
<dbReference type="AlphaFoldDB" id="A0A6S6TBD8"/>
<evidence type="ECO:0000256" key="6">
    <source>
        <dbReference type="ARBA" id="ARBA00020092"/>
    </source>
</evidence>
<evidence type="ECO:0000256" key="10">
    <source>
        <dbReference type="ARBA" id="ARBA00031051"/>
    </source>
</evidence>
<comment type="similarity">
    <text evidence="3 11">Belongs to the KdsC family.</text>
</comment>
<feature type="binding site" evidence="12">
    <location>
        <position position="89"/>
    </location>
    <ligand>
        <name>substrate</name>
    </ligand>
</feature>
<dbReference type="InterPro" id="IPR036412">
    <property type="entry name" value="HAD-like_sf"/>
</dbReference>
<protein>
    <recommendedName>
        <fullName evidence="6 11">3-deoxy-D-manno-octulosonate 8-phosphate phosphatase KdsC</fullName>
        <ecNumber evidence="5 11">3.1.3.45</ecNumber>
    </recommendedName>
    <alternativeName>
        <fullName evidence="10 11">KDO 8-P phosphatase</fullName>
    </alternativeName>
</protein>
<dbReference type="EMBL" id="CACVAY010000063">
    <property type="protein sequence ID" value="CAA6813899.1"/>
    <property type="molecule type" value="Genomic_DNA"/>
</dbReference>
<comment type="catalytic activity">
    <reaction evidence="1 11">
        <text>3-deoxy-alpha-D-manno-2-octulosonate-8-phosphate + H2O = 3-deoxy-alpha-D-manno-oct-2-ulosonate + phosphate</text>
        <dbReference type="Rhea" id="RHEA:11500"/>
        <dbReference type="ChEBI" id="CHEBI:15377"/>
        <dbReference type="ChEBI" id="CHEBI:43474"/>
        <dbReference type="ChEBI" id="CHEBI:85985"/>
        <dbReference type="ChEBI" id="CHEBI:85986"/>
        <dbReference type="EC" id="3.1.3.45"/>
    </reaction>
</comment>
<comment type="subunit">
    <text evidence="4 11">Homotetramer.</text>
</comment>
<evidence type="ECO:0000256" key="13">
    <source>
        <dbReference type="PIRSR" id="PIRSR006118-2"/>
    </source>
</evidence>
<dbReference type="PANTHER" id="PTHR21485">
    <property type="entry name" value="HAD SUPERFAMILY MEMBERS CMAS AND KDSC"/>
    <property type="match status" value="1"/>
</dbReference>
<dbReference type="SFLD" id="SFLDG01138">
    <property type="entry name" value="C1.6.2:_Deoxy-d-mannose-octulo"/>
    <property type="match status" value="1"/>
</dbReference>
<evidence type="ECO:0000256" key="5">
    <source>
        <dbReference type="ARBA" id="ARBA00013066"/>
    </source>
</evidence>
<keyword evidence="11" id="KW-0448">Lipopolysaccharide biosynthesis</keyword>
<dbReference type="CDD" id="cd01630">
    <property type="entry name" value="HAD_KDO-like"/>
    <property type="match status" value="1"/>
</dbReference>
<evidence type="ECO:0000256" key="8">
    <source>
        <dbReference type="ARBA" id="ARBA00022801"/>
    </source>
</evidence>
<keyword evidence="9 11" id="KW-0460">Magnesium</keyword>
<dbReference type="GO" id="GO:0019143">
    <property type="term" value="F:3-deoxy-manno-octulosonate-8-phosphatase activity"/>
    <property type="evidence" value="ECO:0007669"/>
    <property type="project" value="UniProtKB-UniRule"/>
</dbReference>
<feature type="binding site" evidence="12">
    <location>
        <position position="63"/>
    </location>
    <ligand>
        <name>substrate</name>
    </ligand>
</feature>
<keyword evidence="7 11" id="KW-0479">Metal-binding</keyword>
<evidence type="ECO:0000256" key="2">
    <source>
        <dbReference type="ARBA" id="ARBA00001946"/>
    </source>
</evidence>
<name>A0A6S6TBD8_9GAMM</name>
<dbReference type="EC" id="3.1.3.45" evidence="5 11"/>
<reference evidence="14" key="1">
    <citation type="submission" date="2020-01" db="EMBL/GenBank/DDBJ databases">
        <authorList>
            <person name="Meier V. D."/>
            <person name="Meier V D."/>
        </authorList>
    </citation>
    <scope>NUCLEOTIDE SEQUENCE</scope>
    <source>
        <strain evidence="14">HLG_WM_MAG_07</strain>
    </source>
</reference>
<accession>A0A6S6TBD8</accession>
<feature type="binding site" evidence="12">
    <location>
        <position position="48"/>
    </location>
    <ligand>
        <name>substrate</name>
    </ligand>
</feature>
<dbReference type="PIRSF" id="PIRSF006118">
    <property type="entry name" value="KDO8-P_Ptase"/>
    <property type="match status" value="1"/>
</dbReference>
<dbReference type="Pfam" id="PF08282">
    <property type="entry name" value="Hydrolase_3"/>
    <property type="match status" value="1"/>
</dbReference>
<evidence type="ECO:0000256" key="11">
    <source>
        <dbReference type="PIRNR" id="PIRNR006118"/>
    </source>
</evidence>
<dbReference type="PANTHER" id="PTHR21485:SF3">
    <property type="entry name" value="N-ACYLNEURAMINATE CYTIDYLYLTRANSFERASE"/>
    <property type="match status" value="1"/>
</dbReference>
<evidence type="ECO:0000313" key="14">
    <source>
        <dbReference type="EMBL" id="CAA6813899.1"/>
    </source>
</evidence>
<evidence type="ECO:0000256" key="9">
    <source>
        <dbReference type="ARBA" id="ARBA00022842"/>
    </source>
</evidence>
<sequence>MDKIQAMAKNIRLVIFDVDGVLTDGSLFFDNNGEEYKAFNSKDGHGIRMLLESDIQVAIITGRQSEIVKHRANNLQIDPEYVYQGYRDKRPAFKELLTKTKLSVEQIAYVGDDVIDLPIMSQVGVAIAVNDAHEFVQKHADWVTQLPGGKGAVREVSEMILESQGKLESLLHSYLDN</sequence>
<dbReference type="InterPro" id="IPR006549">
    <property type="entry name" value="HAD-SF_hydro_IIIA"/>
</dbReference>
<evidence type="ECO:0000256" key="1">
    <source>
        <dbReference type="ARBA" id="ARBA00000898"/>
    </source>
</evidence>
<evidence type="ECO:0000256" key="3">
    <source>
        <dbReference type="ARBA" id="ARBA00005893"/>
    </source>
</evidence>
<gene>
    <name evidence="14" type="ORF">HELGO_WM15146</name>
</gene>
<dbReference type="GO" id="GO:0009103">
    <property type="term" value="P:lipopolysaccharide biosynthetic process"/>
    <property type="evidence" value="ECO:0007669"/>
    <property type="project" value="UniProtKB-UniRule"/>
</dbReference>
<feature type="binding site" evidence="12">
    <location>
        <position position="71"/>
    </location>
    <ligand>
        <name>substrate</name>
    </ligand>
</feature>
<evidence type="ECO:0000256" key="7">
    <source>
        <dbReference type="ARBA" id="ARBA00022723"/>
    </source>
</evidence>
<dbReference type="SFLD" id="SFLDS00003">
    <property type="entry name" value="Haloacid_Dehalogenase"/>
    <property type="match status" value="1"/>
</dbReference>
<dbReference type="SFLD" id="SFLDF00036">
    <property type="entry name" value="deoxy-d-mannose-octulosonate_8"/>
    <property type="match status" value="1"/>
</dbReference>
<dbReference type="Gene3D" id="3.40.50.1000">
    <property type="entry name" value="HAD superfamily/HAD-like"/>
    <property type="match status" value="1"/>
</dbReference>
<dbReference type="NCBIfam" id="TIGR01662">
    <property type="entry name" value="HAD-SF-IIIA"/>
    <property type="match status" value="1"/>
</dbReference>
<dbReference type="SFLD" id="SFLDG01136">
    <property type="entry name" value="C1.6:_Phosphoserine_Phosphatas"/>
    <property type="match status" value="1"/>
</dbReference>
<evidence type="ECO:0000256" key="12">
    <source>
        <dbReference type="PIRSR" id="PIRSR006118-1"/>
    </source>
</evidence>
<comment type="cofactor">
    <cofactor evidence="2 11 13">
        <name>Mg(2+)</name>
        <dbReference type="ChEBI" id="CHEBI:18420"/>
    </cofactor>
</comment>
<evidence type="ECO:0000256" key="4">
    <source>
        <dbReference type="ARBA" id="ARBA00011881"/>
    </source>
</evidence>
<dbReference type="GO" id="GO:0046872">
    <property type="term" value="F:metal ion binding"/>
    <property type="evidence" value="ECO:0007669"/>
    <property type="project" value="UniProtKB-UniRule"/>
</dbReference>
<dbReference type="InterPro" id="IPR023214">
    <property type="entry name" value="HAD_sf"/>
</dbReference>
<feature type="binding site" evidence="13">
    <location>
        <position position="112"/>
    </location>
    <ligand>
        <name>Mg(2+)</name>
        <dbReference type="ChEBI" id="CHEBI:18420"/>
    </ligand>
</feature>
<dbReference type="NCBIfam" id="TIGR01670">
    <property type="entry name" value="KdsC-phosphatas"/>
    <property type="match status" value="1"/>
</dbReference>
<dbReference type="FunFam" id="3.40.50.1000:FF:000029">
    <property type="entry name" value="3-deoxy-D-manno-octulosonate 8-phosphate phosphatase KdsC"/>
    <property type="match status" value="1"/>
</dbReference>
<proteinExistence type="inferred from homology"/>
<dbReference type="InterPro" id="IPR050793">
    <property type="entry name" value="CMP-NeuNAc_synthase"/>
</dbReference>
<keyword evidence="8 11" id="KW-0378">Hydrolase</keyword>